<dbReference type="InterPro" id="IPR011059">
    <property type="entry name" value="Metal-dep_hydrolase_composite"/>
</dbReference>
<dbReference type="InterPro" id="IPR032466">
    <property type="entry name" value="Metal_Hydrolase"/>
</dbReference>
<name>A0A844SUP1_9BRAD</name>
<accession>A0A844SUP1</accession>
<dbReference type="EMBL" id="WQNF01000014">
    <property type="protein sequence ID" value="MVT67624.1"/>
    <property type="molecule type" value="Genomic_DNA"/>
</dbReference>
<evidence type="ECO:0000256" key="1">
    <source>
        <dbReference type="ARBA" id="ARBA00006745"/>
    </source>
</evidence>
<gene>
    <name evidence="4" type="ORF">GPL21_21220</name>
</gene>
<reference evidence="4 5" key="1">
    <citation type="submission" date="2019-12" db="EMBL/GenBank/DDBJ databases">
        <title>Draft genome sequences Bradyrhizobium cajani AMBPC1010, Bradyrhizobium pachyrhizi AMBPC1040 and Bradyrhizobium yuanmingense ALSPC3051, three plant growth promoting strains isolated from nodules of Cajanus cajan L. in Dominican Republic.</title>
        <authorList>
            <person name="Flores-Felix J.D."/>
            <person name="Araujo J."/>
            <person name="Diaz-Alcantara C."/>
            <person name="Gonzalez-Andres F."/>
            <person name="Velazquez E."/>
        </authorList>
    </citation>
    <scope>NUCLEOTIDE SEQUENCE [LARGE SCALE GENOMIC DNA]</scope>
    <source>
        <strain evidence="4 5">1040</strain>
    </source>
</reference>
<dbReference type="AlphaFoldDB" id="A0A844SUP1"/>
<dbReference type="Gene3D" id="3.20.20.140">
    <property type="entry name" value="Metal-dependent hydrolases"/>
    <property type="match status" value="1"/>
</dbReference>
<evidence type="ECO:0000313" key="5">
    <source>
        <dbReference type="Proteomes" id="UP000436468"/>
    </source>
</evidence>
<dbReference type="SUPFAM" id="SSF51338">
    <property type="entry name" value="Composite domain of metallo-dependent hydrolases"/>
    <property type="match status" value="1"/>
</dbReference>
<dbReference type="Proteomes" id="UP000436468">
    <property type="component" value="Unassembled WGS sequence"/>
</dbReference>
<evidence type="ECO:0000259" key="3">
    <source>
        <dbReference type="Pfam" id="PF01979"/>
    </source>
</evidence>
<dbReference type="InterPro" id="IPR006680">
    <property type="entry name" value="Amidohydro-rel"/>
</dbReference>
<protein>
    <submittedName>
        <fullName evidence="4">Amidohydrolase family protein</fullName>
    </submittedName>
</protein>
<keyword evidence="2 4" id="KW-0378">Hydrolase</keyword>
<proteinExistence type="inferred from homology"/>
<organism evidence="4 5">
    <name type="scientific">Bradyrhizobium pachyrhizi</name>
    <dbReference type="NCBI Taxonomy" id="280333"/>
    <lineage>
        <taxon>Bacteria</taxon>
        <taxon>Pseudomonadati</taxon>
        <taxon>Pseudomonadota</taxon>
        <taxon>Alphaproteobacteria</taxon>
        <taxon>Hyphomicrobiales</taxon>
        <taxon>Nitrobacteraceae</taxon>
        <taxon>Bradyrhizobium</taxon>
    </lineage>
</organism>
<dbReference type="InterPro" id="IPR050287">
    <property type="entry name" value="MTA/SAH_deaminase"/>
</dbReference>
<keyword evidence="5" id="KW-1185">Reference proteome</keyword>
<evidence type="ECO:0000256" key="2">
    <source>
        <dbReference type="ARBA" id="ARBA00022801"/>
    </source>
</evidence>
<comment type="caution">
    <text evidence="4">The sequence shown here is derived from an EMBL/GenBank/DDBJ whole genome shotgun (WGS) entry which is preliminary data.</text>
</comment>
<dbReference type="SUPFAM" id="SSF51556">
    <property type="entry name" value="Metallo-dependent hydrolases"/>
    <property type="match status" value="1"/>
</dbReference>
<dbReference type="Pfam" id="PF01979">
    <property type="entry name" value="Amidohydro_1"/>
    <property type="match status" value="1"/>
</dbReference>
<feature type="domain" description="Amidohydrolase-related" evidence="3">
    <location>
        <begin position="54"/>
        <end position="411"/>
    </location>
</feature>
<dbReference type="PANTHER" id="PTHR43794:SF11">
    <property type="entry name" value="AMIDOHYDROLASE-RELATED DOMAIN-CONTAINING PROTEIN"/>
    <property type="match status" value="1"/>
</dbReference>
<comment type="similarity">
    <text evidence="1">Belongs to the metallo-dependent hydrolases superfamily. ATZ/TRZ family.</text>
</comment>
<sequence length="486" mass="52287">MTTKRRRSMDVTATRLFSASDLEIRNDVVLRHDGGIITGISETARPATGPRSLILPAFVNAHDHARPQASSFGAVGVPLESWILRTVVGTPVDPYLTAASAFARAAQAGCAAMMVHYTRPSGTMPLLDEARAIARAAGDVGIRIAFAIAVRDQNPIVYGDSEAVLSCLPADDRKTIEQLFVRAPMSPQAYIELTDAIAAAIGGPKVDVQLGPAGVQWCSKPLLEAVAENSARTGRRIHMHLLETTYQRAWADRYFPGGIVRYLCDIGFLSERLTLAHCIHARPDELEMIAASGARIVTNFSSNLHLRSGLAPIAAAHGCGCAIAVGVDGLALDEDDDVLREMRLVQMMHGGLGFKRTWTAQEFFTLAIRNGRRATGAPGTGELAVGAPADFVSIDLDRLERDQILDADPLDLLFARGNASLMSELVVDGRTVAKAGRCLGVDLPAIEQELRGITRAGAASYAHVLRAWPRLSNSVQHWFEAQLTCN</sequence>
<dbReference type="GO" id="GO:0016810">
    <property type="term" value="F:hydrolase activity, acting on carbon-nitrogen (but not peptide) bonds"/>
    <property type="evidence" value="ECO:0007669"/>
    <property type="project" value="InterPro"/>
</dbReference>
<dbReference type="PANTHER" id="PTHR43794">
    <property type="entry name" value="AMINOHYDROLASE SSNA-RELATED"/>
    <property type="match status" value="1"/>
</dbReference>
<evidence type="ECO:0000313" key="4">
    <source>
        <dbReference type="EMBL" id="MVT67624.1"/>
    </source>
</evidence>